<dbReference type="AlphaFoldDB" id="A0A8J3PJ55"/>
<evidence type="ECO:0000313" key="3">
    <source>
        <dbReference type="EMBL" id="GIG18168.1"/>
    </source>
</evidence>
<dbReference type="InterPro" id="IPR036890">
    <property type="entry name" value="HATPase_C_sf"/>
</dbReference>
<organism evidence="3 4">
    <name type="scientific">Catellatospora methionotrophica</name>
    <dbReference type="NCBI Taxonomy" id="121620"/>
    <lineage>
        <taxon>Bacteria</taxon>
        <taxon>Bacillati</taxon>
        <taxon>Actinomycetota</taxon>
        <taxon>Actinomycetes</taxon>
        <taxon>Micromonosporales</taxon>
        <taxon>Micromonosporaceae</taxon>
        <taxon>Catellatospora</taxon>
    </lineage>
</organism>
<protein>
    <recommendedName>
        <fullName evidence="2">Histidine kinase/HSP90-like ATPase domain-containing protein</fullName>
    </recommendedName>
</protein>
<dbReference type="CDD" id="cd16936">
    <property type="entry name" value="HATPase_RsbW-like"/>
    <property type="match status" value="1"/>
</dbReference>
<dbReference type="Proteomes" id="UP000660339">
    <property type="component" value="Unassembled WGS sequence"/>
</dbReference>
<accession>A0A8J3PJ55</accession>
<sequence>MVSRPFDPPPAGVPVLVFDVAGDLSRVRTFASECAQSLGLCATRLPALGVAISEIATNVLRHTSQGGAVRVWSETGALISEVTDSGTFAPPGRSSASPGGWGLRIADEVCDRVDLYSRPGTNVWRLVMNLNGCASAVSA</sequence>
<dbReference type="InterPro" id="IPR050267">
    <property type="entry name" value="Anti-sigma-factor_SerPK"/>
</dbReference>
<dbReference type="SUPFAM" id="SSF55874">
    <property type="entry name" value="ATPase domain of HSP90 chaperone/DNA topoisomerase II/histidine kinase"/>
    <property type="match status" value="1"/>
</dbReference>
<name>A0A8J3PJ55_9ACTN</name>
<reference evidence="3" key="1">
    <citation type="submission" date="2021-01" db="EMBL/GenBank/DDBJ databases">
        <title>Whole genome shotgun sequence of Catellatospora methionotrophica NBRC 14553.</title>
        <authorList>
            <person name="Komaki H."/>
            <person name="Tamura T."/>
        </authorList>
    </citation>
    <scope>NUCLEOTIDE SEQUENCE</scope>
    <source>
        <strain evidence="3">NBRC 14553</strain>
    </source>
</reference>
<keyword evidence="1" id="KW-0723">Serine/threonine-protein kinase</keyword>
<keyword evidence="4" id="KW-1185">Reference proteome</keyword>
<comment type="caution">
    <text evidence="3">The sequence shown here is derived from an EMBL/GenBank/DDBJ whole genome shotgun (WGS) entry which is preliminary data.</text>
</comment>
<dbReference type="Gene3D" id="3.30.565.10">
    <property type="entry name" value="Histidine kinase-like ATPase, C-terminal domain"/>
    <property type="match status" value="1"/>
</dbReference>
<feature type="domain" description="Histidine kinase/HSP90-like ATPase" evidence="2">
    <location>
        <begin position="23"/>
        <end position="125"/>
    </location>
</feature>
<evidence type="ECO:0000256" key="1">
    <source>
        <dbReference type="ARBA" id="ARBA00022527"/>
    </source>
</evidence>
<keyword evidence="1" id="KW-0418">Kinase</keyword>
<evidence type="ECO:0000259" key="2">
    <source>
        <dbReference type="Pfam" id="PF13581"/>
    </source>
</evidence>
<gene>
    <name evidence="3" type="ORF">Cme02nite_65000</name>
</gene>
<dbReference type="PANTHER" id="PTHR35526">
    <property type="entry name" value="ANTI-SIGMA-F FACTOR RSBW-RELATED"/>
    <property type="match status" value="1"/>
</dbReference>
<keyword evidence="1" id="KW-0808">Transferase</keyword>
<dbReference type="InterPro" id="IPR003594">
    <property type="entry name" value="HATPase_dom"/>
</dbReference>
<dbReference type="GO" id="GO:0004674">
    <property type="term" value="F:protein serine/threonine kinase activity"/>
    <property type="evidence" value="ECO:0007669"/>
    <property type="project" value="UniProtKB-KW"/>
</dbReference>
<dbReference type="PANTHER" id="PTHR35526:SF3">
    <property type="entry name" value="ANTI-SIGMA-F FACTOR RSBW"/>
    <property type="match status" value="1"/>
</dbReference>
<proteinExistence type="predicted"/>
<dbReference type="EMBL" id="BONJ01000037">
    <property type="protein sequence ID" value="GIG18168.1"/>
    <property type="molecule type" value="Genomic_DNA"/>
</dbReference>
<evidence type="ECO:0000313" key="4">
    <source>
        <dbReference type="Proteomes" id="UP000660339"/>
    </source>
</evidence>
<dbReference type="Pfam" id="PF13581">
    <property type="entry name" value="HATPase_c_2"/>
    <property type="match status" value="1"/>
</dbReference>